<reference evidence="2 3" key="1">
    <citation type="submission" date="2019-02" db="EMBL/GenBank/DDBJ databases">
        <title>Deep-cultivation of Planctomycetes and their phenomic and genomic characterization uncovers novel biology.</title>
        <authorList>
            <person name="Wiegand S."/>
            <person name="Jogler M."/>
            <person name="Boedeker C."/>
            <person name="Pinto D."/>
            <person name="Vollmers J."/>
            <person name="Rivas-Marin E."/>
            <person name="Kohn T."/>
            <person name="Peeters S.H."/>
            <person name="Heuer A."/>
            <person name="Rast P."/>
            <person name="Oberbeckmann S."/>
            <person name="Bunk B."/>
            <person name="Jeske O."/>
            <person name="Meyerdierks A."/>
            <person name="Storesund J.E."/>
            <person name="Kallscheuer N."/>
            <person name="Luecker S."/>
            <person name="Lage O.M."/>
            <person name="Pohl T."/>
            <person name="Merkel B.J."/>
            <person name="Hornburger P."/>
            <person name="Mueller R.-W."/>
            <person name="Bruemmer F."/>
            <person name="Labrenz M."/>
            <person name="Spormann A.M."/>
            <person name="Op den Camp H."/>
            <person name="Overmann J."/>
            <person name="Amann R."/>
            <person name="Jetten M.S.M."/>
            <person name="Mascher T."/>
            <person name="Medema M.H."/>
            <person name="Devos D.P."/>
            <person name="Kaster A.-K."/>
            <person name="Ovreas L."/>
            <person name="Rohde M."/>
            <person name="Galperin M.Y."/>
            <person name="Jogler C."/>
        </authorList>
    </citation>
    <scope>NUCLEOTIDE SEQUENCE [LARGE SCALE GENOMIC DNA]</scope>
    <source>
        <strain evidence="2 3">I41</strain>
    </source>
</reference>
<evidence type="ECO:0000313" key="3">
    <source>
        <dbReference type="Proteomes" id="UP000317909"/>
    </source>
</evidence>
<dbReference type="RefSeq" id="WP_210421122.1">
    <property type="nucleotide sequence ID" value="NZ_CP036339.1"/>
</dbReference>
<dbReference type="KEGG" id="llh:I41_14910"/>
<protein>
    <recommendedName>
        <fullName evidence="4">Ion channel</fullName>
    </recommendedName>
</protein>
<dbReference type="EMBL" id="CP036339">
    <property type="protein sequence ID" value="QDT72319.1"/>
    <property type="molecule type" value="Genomic_DNA"/>
</dbReference>
<evidence type="ECO:0000313" key="2">
    <source>
        <dbReference type="EMBL" id="QDT72319.1"/>
    </source>
</evidence>
<organism evidence="2 3">
    <name type="scientific">Lacipirellula limnantheis</name>
    <dbReference type="NCBI Taxonomy" id="2528024"/>
    <lineage>
        <taxon>Bacteria</taxon>
        <taxon>Pseudomonadati</taxon>
        <taxon>Planctomycetota</taxon>
        <taxon>Planctomycetia</taxon>
        <taxon>Pirellulales</taxon>
        <taxon>Lacipirellulaceae</taxon>
        <taxon>Lacipirellula</taxon>
    </lineage>
</organism>
<name>A0A517TVC0_9BACT</name>
<evidence type="ECO:0008006" key="4">
    <source>
        <dbReference type="Google" id="ProtNLM"/>
    </source>
</evidence>
<sequence length="147" mass="16430">MRYTCPPESRISTFFRELHDIVTHRAFNYESRNEPLLTRGAFARRLGVNLFVALLLIAASLLAGMAGYHHFESMAWIDAFANASMILSGMGPLVPMQTWGGKCFAGWYALYSGLALILVSGLILAPILHRLMHRFHLDTEDDDSGND</sequence>
<evidence type="ECO:0000256" key="1">
    <source>
        <dbReference type="SAM" id="Phobius"/>
    </source>
</evidence>
<keyword evidence="1" id="KW-0472">Membrane</keyword>
<feature type="transmembrane region" description="Helical" evidence="1">
    <location>
        <begin position="46"/>
        <end position="68"/>
    </location>
</feature>
<proteinExistence type="predicted"/>
<keyword evidence="1" id="KW-1133">Transmembrane helix</keyword>
<gene>
    <name evidence="2" type="ORF">I41_14910</name>
</gene>
<dbReference type="Proteomes" id="UP000317909">
    <property type="component" value="Chromosome"/>
</dbReference>
<feature type="transmembrane region" description="Helical" evidence="1">
    <location>
        <begin position="106"/>
        <end position="128"/>
    </location>
</feature>
<dbReference type="AlphaFoldDB" id="A0A517TVC0"/>
<keyword evidence="3" id="KW-1185">Reference proteome</keyword>
<accession>A0A517TVC0</accession>
<keyword evidence="1" id="KW-0812">Transmembrane</keyword>